<reference evidence="3 4" key="1">
    <citation type="submission" date="2024-01" db="EMBL/GenBank/DDBJ databases">
        <authorList>
            <person name="Allen C."/>
            <person name="Tagirdzhanova G."/>
        </authorList>
    </citation>
    <scope>NUCLEOTIDE SEQUENCE [LARGE SCALE GENOMIC DNA]</scope>
</reference>
<organism evidence="3 4">
    <name type="scientific">Sporothrix curviconia</name>
    <dbReference type="NCBI Taxonomy" id="1260050"/>
    <lineage>
        <taxon>Eukaryota</taxon>
        <taxon>Fungi</taxon>
        <taxon>Dikarya</taxon>
        <taxon>Ascomycota</taxon>
        <taxon>Pezizomycotina</taxon>
        <taxon>Sordariomycetes</taxon>
        <taxon>Sordariomycetidae</taxon>
        <taxon>Ophiostomatales</taxon>
        <taxon>Ophiostomataceae</taxon>
        <taxon>Sporothrix</taxon>
    </lineage>
</organism>
<sequence>MLNSAALLLAAATAVSGAAISASVEYTATQTASIAVAAATAKTSSPTSNVKGKAFDRLAIIWLENTDFTLAANDPNLAYLATKGIKLTNNFGVTHPSEPNYAAAIGGDYFGMNNDNLNFINNNISTVIDLLEGAGISWGEYQEDMPYSGFEGFSYLNQETQANDYVRKHNPAILYDHNTKSLDRLSQIKNLTMFYEDLAAGTLPQWMFITPNMTSDGHDTSVTVAGAWTRNFVEPLLTDERFMQNTLVLITFDENASYSIQNQVLGILLGDAVPSELVGTSDDNFYNHYSEIATVQANWGLPTLGRWDVGANVYQMVASKTGDSLRTYNADNLAKHFYNLSYDGVFNSAPYFPVYPKPNLCLEHNGREVAKSVYSTWAGNKNPSYYLDTIEVNDGLNPPYLYGFK</sequence>
<comment type="caution">
    <text evidence="3">The sequence shown here is derived from an EMBL/GenBank/DDBJ whole genome shotgun (WGS) entry which is preliminary data.</text>
</comment>
<dbReference type="Pfam" id="PF04185">
    <property type="entry name" value="Phosphoesterase"/>
    <property type="match status" value="1"/>
</dbReference>
<protein>
    <recommendedName>
        <fullName evidence="5">Acid phosphatase</fullName>
    </recommendedName>
</protein>
<dbReference type="Gene3D" id="3.40.720.10">
    <property type="entry name" value="Alkaline Phosphatase, subunit A"/>
    <property type="match status" value="1"/>
</dbReference>
<feature type="chain" id="PRO_5046177256" description="Acid phosphatase" evidence="2">
    <location>
        <begin position="18"/>
        <end position="405"/>
    </location>
</feature>
<dbReference type="PANTHER" id="PTHR31956:SF15">
    <property type="entry name" value="ACID PHOSPHATASE PHOA"/>
    <property type="match status" value="1"/>
</dbReference>
<evidence type="ECO:0008006" key="5">
    <source>
        <dbReference type="Google" id="ProtNLM"/>
    </source>
</evidence>
<dbReference type="InterPro" id="IPR007312">
    <property type="entry name" value="Phosphoesterase"/>
</dbReference>
<dbReference type="PANTHER" id="PTHR31956">
    <property type="entry name" value="NON-SPECIFIC PHOSPHOLIPASE C4-RELATED"/>
    <property type="match status" value="1"/>
</dbReference>
<evidence type="ECO:0000256" key="1">
    <source>
        <dbReference type="ARBA" id="ARBA00022801"/>
    </source>
</evidence>
<evidence type="ECO:0000313" key="4">
    <source>
        <dbReference type="Proteomes" id="UP001642405"/>
    </source>
</evidence>
<name>A0ABP0CUT9_9PEZI</name>
<keyword evidence="2" id="KW-0732">Signal</keyword>
<dbReference type="InterPro" id="IPR017850">
    <property type="entry name" value="Alkaline_phosphatase_core_sf"/>
</dbReference>
<dbReference type="EMBL" id="CAWUHB010000097">
    <property type="protein sequence ID" value="CAK7235352.1"/>
    <property type="molecule type" value="Genomic_DNA"/>
</dbReference>
<evidence type="ECO:0000313" key="3">
    <source>
        <dbReference type="EMBL" id="CAK7235352.1"/>
    </source>
</evidence>
<keyword evidence="4" id="KW-1185">Reference proteome</keyword>
<proteinExistence type="predicted"/>
<accession>A0ABP0CUT9</accession>
<dbReference type="Proteomes" id="UP001642405">
    <property type="component" value="Unassembled WGS sequence"/>
</dbReference>
<gene>
    <name evidence="3" type="ORF">SCUCBS95973_009241</name>
</gene>
<keyword evidence="1" id="KW-0378">Hydrolase</keyword>
<evidence type="ECO:0000256" key="2">
    <source>
        <dbReference type="SAM" id="SignalP"/>
    </source>
</evidence>
<feature type="signal peptide" evidence="2">
    <location>
        <begin position="1"/>
        <end position="17"/>
    </location>
</feature>